<dbReference type="EMBL" id="CAJNOC010003034">
    <property type="protein sequence ID" value="CAF0964578.1"/>
    <property type="molecule type" value="Genomic_DNA"/>
</dbReference>
<dbReference type="OrthoDB" id="416553at2759"/>
<dbReference type="GO" id="GO:0005525">
    <property type="term" value="F:GTP binding"/>
    <property type="evidence" value="ECO:0007669"/>
    <property type="project" value="UniProtKB-KW"/>
</dbReference>
<evidence type="ECO:0000256" key="6">
    <source>
        <dbReference type="ARBA" id="ARBA00023306"/>
    </source>
</evidence>
<keyword evidence="5 7" id="KW-0342">GTP-binding</keyword>
<dbReference type="GO" id="GO:0005856">
    <property type="term" value="C:cytoskeleton"/>
    <property type="evidence" value="ECO:0007669"/>
    <property type="project" value="UniProtKB-ARBA"/>
</dbReference>
<protein>
    <recommendedName>
        <fullName evidence="9">Septin-type G domain-containing protein</fullName>
    </recommendedName>
</protein>
<dbReference type="InterPro" id="IPR030379">
    <property type="entry name" value="G_SEPTIN_dom"/>
</dbReference>
<comment type="similarity">
    <text evidence="7">Belongs to the TRAFAC class TrmE-Era-EngA-EngB-Septin-like GTPase superfamily. Septin GTPase family.</text>
</comment>
<dbReference type="InterPro" id="IPR016491">
    <property type="entry name" value="Septin"/>
</dbReference>
<organism evidence="10 11">
    <name type="scientific">Brachionus calyciflorus</name>
    <dbReference type="NCBI Taxonomy" id="104777"/>
    <lineage>
        <taxon>Eukaryota</taxon>
        <taxon>Metazoa</taxon>
        <taxon>Spiralia</taxon>
        <taxon>Gnathifera</taxon>
        <taxon>Rotifera</taxon>
        <taxon>Eurotatoria</taxon>
        <taxon>Monogononta</taxon>
        <taxon>Pseudotrocha</taxon>
        <taxon>Ploima</taxon>
        <taxon>Brachionidae</taxon>
        <taxon>Brachionus</taxon>
    </lineage>
</organism>
<dbReference type="PROSITE" id="PS51719">
    <property type="entry name" value="G_SEPTIN"/>
    <property type="match status" value="1"/>
</dbReference>
<feature type="domain" description="Septin-type G" evidence="9">
    <location>
        <begin position="37"/>
        <end position="311"/>
    </location>
</feature>
<dbReference type="Proteomes" id="UP000663879">
    <property type="component" value="Unassembled WGS sequence"/>
</dbReference>
<dbReference type="Gene3D" id="3.40.50.300">
    <property type="entry name" value="P-loop containing nucleotide triphosphate hydrolases"/>
    <property type="match status" value="1"/>
</dbReference>
<keyword evidence="4 8" id="KW-0175">Coiled coil</keyword>
<dbReference type="SUPFAM" id="SSF52540">
    <property type="entry name" value="P-loop containing nucleoside triphosphate hydrolases"/>
    <property type="match status" value="1"/>
</dbReference>
<dbReference type="FunFam" id="3.40.50.300:FF:000162">
    <property type="entry name" value="septin-7 isoform X1"/>
    <property type="match status" value="1"/>
</dbReference>
<evidence type="ECO:0000313" key="11">
    <source>
        <dbReference type="Proteomes" id="UP000663879"/>
    </source>
</evidence>
<comment type="subcellular location">
    <subcellularLocation>
        <location evidence="1">Cleavage furrow</location>
    </subcellularLocation>
</comment>
<keyword evidence="6" id="KW-0131">Cell cycle</keyword>
<dbReference type="CDD" id="cd01850">
    <property type="entry name" value="CDC_Septin"/>
    <property type="match status" value="1"/>
</dbReference>
<dbReference type="AlphaFoldDB" id="A0A814E9W2"/>
<evidence type="ECO:0000256" key="4">
    <source>
        <dbReference type="ARBA" id="ARBA00023054"/>
    </source>
</evidence>
<gene>
    <name evidence="10" type="ORF">OXX778_LOCUS14600</name>
</gene>
<keyword evidence="11" id="KW-1185">Reference proteome</keyword>
<evidence type="ECO:0000256" key="2">
    <source>
        <dbReference type="ARBA" id="ARBA00022618"/>
    </source>
</evidence>
<sequence>MSEKILKESSFIRPKSDLEHVGFSSLPEQVHRKSLKKGFEFTLLVVGDTGLGKSTLVNSLFMTDLYSERILDEVTEKISKTISITTRTAELEEKGVKLKLTVVDTPGFGDSLNTDESWKKISEYIDQQFYSYYLHESSYGIERKRLQDTRIHCCLYFLPPYVRGLRPIDIETMKCLQSRVNIVPVIGKADALTKKELETLKNNILNDIDKYDIKIYEFPVCDSDDDEDFKKLDNEIKNAIPFGIIGSNTVMEVGGKRIRGRAYPWGIIDIESDCCDFAKLRTFLCSSHMQDLKDLTHDIHYENYRTDFLKSQNNSLCEQISDQAYKPRENKLRIDETDKLLQQKDNELKKLQELIVKMKQNLNTKNEILFVEKNFAVEENSKSEEILPVILPPEAIPSKPPQVLRTFGKSTFTIANANCAIINRALNKNSKSSDFCLPSKNNTINYNFKPQSTNFQNLNNYQTSSTAI</sequence>
<reference evidence="10" key="1">
    <citation type="submission" date="2021-02" db="EMBL/GenBank/DDBJ databases">
        <authorList>
            <person name="Nowell W R."/>
        </authorList>
    </citation>
    <scope>NUCLEOTIDE SEQUENCE</scope>
    <source>
        <strain evidence="10">Ploen Becks lab</strain>
    </source>
</reference>
<accession>A0A814E9W2</accession>
<evidence type="ECO:0000256" key="5">
    <source>
        <dbReference type="ARBA" id="ARBA00023134"/>
    </source>
</evidence>
<dbReference type="Pfam" id="PF00735">
    <property type="entry name" value="Septin"/>
    <property type="match status" value="1"/>
</dbReference>
<dbReference type="GO" id="GO:0051301">
    <property type="term" value="P:cell division"/>
    <property type="evidence" value="ECO:0007669"/>
    <property type="project" value="UniProtKB-KW"/>
</dbReference>
<name>A0A814E9W2_9BILA</name>
<feature type="coiled-coil region" evidence="8">
    <location>
        <begin position="334"/>
        <end position="368"/>
    </location>
</feature>
<dbReference type="InterPro" id="IPR027417">
    <property type="entry name" value="P-loop_NTPase"/>
</dbReference>
<dbReference type="PANTHER" id="PTHR18884">
    <property type="entry name" value="SEPTIN"/>
    <property type="match status" value="1"/>
</dbReference>
<proteinExistence type="inferred from homology"/>
<evidence type="ECO:0000256" key="1">
    <source>
        <dbReference type="ARBA" id="ARBA00004626"/>
    </source>
</evidence>
<evidence type="ECO:0000256" key="7">
    <source>
        <dbReference type="RuleBase" id="RU004560"/>
    </source>
</evidence>
<evidence type="ECO:0000259" key="9">
    <source>
        <dbReference type="PROSITE" id="PS51719"/>
    </source>
</evidence>
<evidence type="ECO:0000256" key="3">
    <source>
        <dbReference type="ARBA" id="ARBA00022741"/>
    </source>
</evidence>
<dbReference type="GO" id="GO:0032154">
    <property type="term" value="C:cleavage furrow"/>
    <property type="evidence" value="ECO:0007669"/>
    <property type="project" value="UniProtKB-SubCell"/>
</dbReference>
<keyword evidence="2" id="KW-0132">Cell division</keyword>
<keyword evidence="3 7" id="KW-0547">Nucleotide-binding</keyword>
<evidence type="ECO:0000313" key="10">
    <source>
        <dbReference type="EMBL" id="CAF0964578.1"/>
    </source>
</evidence>
<evidence type="ECO:0000256" key="8">
    <source>
        <dbReference type="SAM" id="Coils"/>
    </source>
</evidence>
<comment type="caution">
    <text evidence="10">The sequence shown here is derived from an EMBL/GenBank/DDBJ whole genome shotgun (WGS) entry which is preliminary data.</text>
</comment>